<dbReference type="PANTHER" id="PTHR24388">
    <property type="entry name" value="ZINC FINGER PROTEIN"/>
    <property type="match status" value="1"/>
</dbReference>
<dbReference type="OMA" id="MEDRFES"/>
<dbReference type="GO" id="GO:0000981">
    <property type="term" value="F:DNA-binding transcription factor activity, RNA polymerase II-specific"/>
    <property type="evidence" value="ECO:0007669"/>
    <property type="project" value="TreeGrafter"/>
</dbReference>
<dbReference type="Pfam" id="PF05605">
    <property type="entry name" value="zf-Di19"/>
    <property type="match status" value="1"/>
</dbReference>
<feature type="region of interest" description="Disordered" evidence="11">
    <location>
        <begin position="124"/>
        <end position="229"/>
    </location>
</feature>
<dbReference type="InterPro" id="IPR036236">
    <property type="entry name" value="Znf_C2H2_sf"/>
</dbReference>
<comment type="subcellular location">
    <subcellularLocation>
        <location evidence="1">Nucleus</location>
    </subcellularLocation>
</comment>
<feature type="domain" description="C2H2-type" evidence="12">
    <location>
        <begin position="342"/>
        <end position="369"/>
    </location>
</feature>
<dbReference type="GO" id="GO:0008270">
    <property type="term" value="F:zinc ion binding"/>
    <property type="evidence" value="ECO:0007669"/>
    <property type="project" value="UniProtKB-UniRule"/>
</dbReference>
<evidence type="ECO:0000256" key="1">
    <source>
        <dbReference type="ARBA" id="ARBA00004123"/>
    </source>
</evidence>
<dbReference type="Pfam" id="PF13912">
    <property type="entry name" value="zf-C2H2_6"/>
    <property type="match status" value="1"/>
</dbReference>
<evidence type="ECO:0000313" key="15">
    <source>
        <dbReference type="EnsemblMetazoa" id="CPIJ015073-PA"/>
    </source>
</evidence>
<dbReference type="GO" id="GO:0000978">
    <property type="term" value="F:RNA polymerase II cis-regulatory region sequence-specific DNA binding"/>
    <property type="evidence" value="ECO:0007669"/>
    <property type="project" value="TreeGrafter"/>
</dbReference>
<evidence type="ECO:0000256" key="2">
    <source>
        <dbReference type="ARBA" id="ARBA00022723"/>
    </source>
</evidence>
<evidence type="ECO:0000256" key="3">
    <source>
        <dbReference type="ARBA" id="ARBA00022737"/>
    </source>
</evidence>
<keyword evidence="4 9" id="KW-0863">Zinc-finger</keyword>
<dbReference type="SMART" id="SM00355">
    <property type="entry name" value="ZnF_C2H2"/>
    <property type="match status" value="7"/>
</dbReference>
<comment type="similarity">
    <text evidence="8">Belongs to the snail C2H2-type zinc-finger protein family.</text>
</comment>
<dbReference type="SMART" id="SM00868">
    <property type="entry name" value="zf-AD"/>
    <property type="match status" value="1"/>
</dbReference>
<keyword evidence="6" id="KW-0238">DNA-binding</keyword>
<evidence type="ECO:0000259" key="12">
    <source>
        <dbReference type="PROSITE" id="PS50157"/>
    </source>
</evidence>
<evidence type="ECO:0000313" key="14">
    <source>
        <dbReference type="EMBL" id="EDS41448.1"/>
    </source>
</evidence>
<dbReference type="InParanoid" id="B0X6G5"/>
<dbReference type="PANTHER" id="PTHR24388:SF54">
    <property type="entry name" value="PROTEIN ESCARGOT"/>
    <property type="match status" value="1"/>
</dbReference>
<evidence type="ECO:0000256" key="9">
    <source>
        <dbReference type="PROSITE-ProRule" id="PRU00042"/>
    </source>
</evidence>
<keyword evidence="2 10" id="KW-0479">Metal-binding</keyword>
<accession>B0X6G5</accession>
<feature type="binding site" evidence="10">
    <location>
        <position position="11"/>
    </location>
    <ligand>
        <name>Zn(2+)</name>
        <dbReference type="ChEBI" id="CHEBI:29105"/>
    </ligand>
</feature>
<evidence type="ECO:0000256" key="8">
    <source>
        <dbReference type="ARBA" id="ARBA00037948"/>
    </source>
</evidence>
<sequence>MSPSGEANALCRVCAVPFEPSTMFRLFNERNDPLPIAEAFWRVSEIEIQVDDLRFPQSCCFRCRDRLQEVEDLRVLCLESDRKLRKMIGLRKKDGDIEMGDTDAIAKVELVEAYEPESFWDDMEDRFESSEEESKSKDLPGIESSRRSSHRMKSEVKLSDEQLKESDSDKDTNNGNDSDYDPDNETVKYKKRRGKNKPRKKRELKPPKADNDNEPPKEKPPRKPKSFQCPWCGRIFKESRNLREHETSHFPDRKNHKCPICSQEFARRNYYLRHMKMHQTENQFKCNECNKAFSFEKQLQEHIGVTHRRERSHQCKECPKTYLTAAALYSHVQAIHKQNFRFKCDVCFRSFLTSTDLERHKDRHRGIKKSACPHCDNKYESNNYLRQHIAERHPETLEKLSRCQYCGLGYNTNSHYRQHVAKKHPEHLTELDQWLKAMRGVVVQPAPAELEQS</sequence>
<feature type="binding site" evidence="10">
    <location>
        <position position="60"/>
    </location>
    <ligand>
        <name>Zn(2+)</name>
        <dbReference type="ChEBI" id="CHEBI:29105"/>
    </ligand>
</feature>
<evidence type="ECO:0000256" key="5">
    <source>
        <dbReference type="ARBA" id="ARBA00022833"/>
    </source>
</evidence>
<keyword evidence="3" id="KW-0677">Repeat</keyword>
<keyword evidence="7" id="KW-0539">Nucleus</keyword>
<dbReference type="VEuPathDB" id="VectorBase:CQUJHB011187"/>
<evidence type="ECO:0000259" key="13">
    <source>
        <dbReference type="PROSITE" id="PS51915"/>
    </source>
</evidence>
<feature type="compositionally biased region" description="Basic and acidic residues" evidence="11">
    <location>
        <begin position="204"/>
        <end position="221"/>
    </location>
</feature>
<dbReference type="KEGG" id="cqu:CpipJ_CPIJ015073"/>
<dbReference type="OrthoDB" id="6077919at2759"/>
<dbReference type="InterPro" id="IPR013087">
    <property type="entry name" value="Znf_C2H2_type"/>
</dbReference>
<feature type="compositionally biased region" description="Basic and acidic residues" evidence="11">
    <location>
        <begin position="126"/>
        <end position="172"/>
    </location>
</feature>
<dbReference type="STRING" id="7176.B0X6G5"/>
<dbReference type="InterPro" id="IPR012934">
    <property type="entry name" value="Znf_AD"/>
</dbReference>
<dbReference type="HOGENOM" id="CLU_604478_0_0_1"/>
<evidence type="ECO:0000313" key="16">
    <source>
        <dbReference type="Proteomes" id="UP000002320"/>
    </source>
</evidence>
<dbReference type="Pfam" id="PF00096">
    <property type="entry name" value="zf-C2H2"/>
    <property type="match status" value="1"/>
</dbReference>
<dbReference type="SUPFAM" id="SSF57667">
    <property type="entry name" value="beta-beta-alpha zinc fingers"/>
    <property type="match status" value="3"/>
</dbReference>
<dbReference type="InterPro" id="IPR050527">
    <property type="entry name" value="Snail/Krueppel_Znf"/>
</dbReference>
<dbReference type="GO" id="GO:0005634">
    <property type="term" value="C:nucleus"/>
    <property type="evidence" value="ECO:0007669"/>
    <property type="project" value="UniProtKB-SubCell"/>
</dbReference>
<dbReference type="Gene3D" id="3.30.160.60">
    <property type="entry name" value="Classic Zinc Finger"/>
    <property type="match status" value="4"/>
</dbReference>
<evidence type="ECO:0000256" key="10">
    <source>
        <dbReference type="PROSITE-ProRule" id="PRU01263"/>
    </source>
</evidence>
<keyword evidence="16" id="KW-1185">Reference proteome</keyword>
<dbReference type="VEuPathDB" id="VectorBase:CPIJ015073"/>
<name>B0X6G5_CULQU</name>
<feature type="domain" description="C2H2-type" evidence="12">
    <location>
        <begin position="313"/>
        <end position="336"/>
    </location>
</feature>
<keyword evidence="5 10" id="KW-0862">Zinc</keyword>
<dbReference type="EMBL" id="DS232412">
    <property type="protein sequence ID" value="EDS41448.1"/>
    <property type="molecule type" value="Genomic_DNA"/>
</dbReference>
<gene>
    <name evidence="15" type="primary">6048299</name>
    <name evidence="14" type="ORF">CpipJ_CPIJ015073</name>
</gene>
<dbReference type="PROSITE" id="PS51915">
    <property type="entry name" value="ZAD"/>
    <property type="match status" value="1"/>
</dbReference>
<dbReference type="FunCoup" id="B0X6G5">
    <property type="interactions" value="14"/>
</dbReference>
<proteinExistence type="inferred from homology"/>
<dbReference type="eggNOG" id="KOG1721">
    <property type="taxonomic scope" value="Eukaryota"/>
</dbReference>
<dbReference type="InterPro" id="IPR008598">
    <property type="entry name" value="Di19_Zn-bd"/>
</dbReference>
<dbReference type="SUPFAM" id="SSF57716">
    <property type="entry name" value="Glucocorticoid receptor-like (DNA-binding domain)"/>
    <property type="match status" value="1"/>
</dbReference>
<evidence type="ECO:0000256" key="11">
    <source>
        <dbReference type="SAM" id="MobiDB-lite"/>
    </source>
</evidence>
<dbReference type="EnsemblMetazoa" id="CPIJ015073-RA">
    <property type="protein sequence ID" value="CPIJ015073-PA"/>
    <property type="gene ID" value="CPIJ015073"/>
</dbReference>
<dbReference type="AlphaFoldDB" id="B0X6G5"/>
<reference evidence="15" key="2">
    <citation type="submission" date="2021-02" db="UniProtKB">
        <authorList>
            <consortium name="EnsemblMetazoa"/>
        </authorList>
    </citation>
    <scope>IDENTIFICATION</scope>
    <source>
        <strain evidence="15">JHB</strain>
    </source>
</reference>
<feature type="domain" description="C2H2-type" evidence="12">
    <location>
        <begin position="227"/>
        <end position="254"/>
    </location>
</feature>
<protein>
    <submittedName>
        <fullName evidence="14 15">Zinc finger protein 132</fullName>
    </submittedName>
</protein>
<organism>
    <name type="scientific">Culex quinquefasciatus</name>
    <name type="common">Southern house mosquito</name>
    <name type="synonym">Culex pungens</name>
    <dbReference type="NCBI Taxonomy" id="7176"/>
    <lineage>
        <taxon>Eukaryota</taxon>
        <taxon>Metazoa</taxon>
        <taxon>Ecdysozoa</taxon>
        <taxon>Arthropoda</taxon>
        <taxon>Hexapoda</taxon>
        <taxon>Insecta</taxon>
        <taxon>Pterygota</taxon>
        <taxon>Neoptera</taxon>
        <taxon>Endopterygota</taxon>
        <taxon>Diptera</taxon>
        <taxon>Nematocera</taxon>
        <taxon>Culicoidea</taxon>
        <taxon>Culicidae</taxon>
        <taxon>Culicinae</taxon>
        <taxon>Culicini</taxon>
        <taxon>Culex</taxon>
        <taxon>Culex</taxon>
    </lineage>
</organism>
<dbReference type="Proteomes" id="UP000002320">
    <property type="component" value="Unassembled WGS sequence"/>
</dbReference>
<feature type="compositionally biased region" description="Basic residues" evidence="11">
    <location>
        <begin position="189"/>
        <end position="203"/>
    </location>
</feature>
<evidence type="ECO:0000256" key="4">
    <source>
        <dbReference type="ARBA" id="ARBA00022771"/>
    </source>
</evidence>
<feature type="domain" description="ZAD" evidence="13">
    <location>
        <begin position="9"/>
        <end position="87"/>
    </location>
</feature>
<feature type="domain" description="C2H2-type" evidence="12">
    <location>
        <begin position="284"/>
        <end position="312"/>
    </location>
</feature>
<feature type="binding site" evidence="10">
    <location>
        <position position="14"/>
    </location>
    <ligand>
        <name>Zn(2+)</name>
        <dbReference type="ChEBI" id="CHEBI:29105"/>
    </ligand>
</feature>
<evidence type="ECO:0000256" key="7">
    <source>
        <dbReference type="ARBA" id="ARBA00023242"/>
    </source>
</evidence>
<feature type="domain" description="C2H2-type" evidence="12">
    <location>
        <begin position="256"/>
        <end position="283"/>
    </location>
</feature>
<evidence type="ECO:0000256" key="6">
    <source>
        <dbReference type="ARBA" id="ARBA00023125"/>
    </source>
</evidence>
<dbReference type="PROSITE" id="PS00028">
    <property type="entry name" value="ZINC_FINGER_C2H2_1"/>
    <property type="match status" value="7"/>
</dbReference>
<dbReference type="PROSITE" id="PS50157">
    <property type="entry name" value="ZINC_FINGER_C2H2_2"/>
    <property type="match status" value="5"/>
</dbReference>
<reference evidence="14" key="1">
    <citation type="submission" date="2007-03" db="EMBL/GenBank/DDBJ databases">
        <title>Annotation of Culex pipiens quinquefasciatus.</title>
        <authorList>
            <consortium name="The Broad Institute Genome Sequencing Platform"/>
            <person name="Atkinson P.W."/>
            <person name="Hemingway J."/>
            <person name="Christensen B.M."/>
            <person name="Higgs S."/>
            <person name="Kodira C."/>
            <person name="Hannick L."/>
            <person name="Megy K."/>
            <person name="O'Leary S."/>
            <person name="Pearson M."/>
            <person name="Haas B.J."/>
            <person name="Mauceli E."/>
            <person name="Wortman J.R."/>
            <person name="Lee N.H."/>
            <person name="Guigo R."/>
            <person name="Stanke M."/>
            <person name="Alvarado L."/>
            <person name="Amedeo P."/>
            <person name="Antoine C.H."/>
            <person name="Arensburger P."/>
            <person name="Bidwell S.L."/>
            <person name="Crawford M."/>
            <person name="Camaro F."/>
            <person name="Devon K."/>
            <person name="Engels R."/>
            <person name="Hammond M."/>
            <person name="Howarth C."/>
            <person name="Koehrsen M."/>
            <person name="Lawson D."/>
            <person name="Montgomery P."/>
            <person name="Nene V."/>
            <person name="Nusbaum C."/>
            <person name="Puiu D."/>
            <person name="Romero-Severson J."/>
            <person name="Severson D.W."/>
            <person name="Shumway M."/>
            <person name="Sisk P."/>
            <person name="Stolte C."/>
            <person name="Zeng Q."/>
            <person name="Eisenstadt E."/>
            <person name="Fraser-Liggett C."/>
            <person name="Strausberg R."/>
            <person name="Galagan J."/>
            <person name="Birren B."/>
            <person name="Collins F.H."/>
        </authorList>
    </citation>
    <scope>NUCLEOTIDE SEQUENCE [LARGE SCALE GENOMIC DNA]</scope>
    <source>
        <strain evidence="14">JHB</strain>
    </source>
</reference>
<feature type="binding site" evidence="10">
    <location>
        <position position="63"/>
    </location>
    <ligand>
        <name>Zn(2+)</name>
        <dbReference type="ChEBI" id="CHEBI:29105"/>
    </ligand>
</feature>